<keyword evidence="2" id="KW-1185">Reference proteome</keyword>
<evidence type="ECO:0000313" key="1">
    <source>
        <dbReference type="EMBL" id="KZO97071.1"/>
    </source>
</evidence>
<reference evidence="1 2" key="1">
    <citation type="journal article" date="2016" name="Mol. Biol. Evol.">
        <title>Comparative Genomics of Early-Diverging Mushroom-Forming Fungi Provides Insights into the Origins of Lignocellulose Decay Capabilities.</title>
        <authorList>
            <person name="Nagy L.G."/>
            <person name="Riley R."/>
            <person name="Tritt A."/>
            <person name="Adam C."/>
            <person name="Daum C."/>
            <person name="Floudas D."/>
            <person name="Sun H."/>
            <person name="Yadav J.S."/>
            <person name="Pangilinan J."/>
            <person name="Larsson K.H."/>
            <person name="Matsuura K."/>
            <person name="Barry K."/>
            <person name="Labutti K."/>
            <person name="Kuo R."/>
            <person name="Ohm R.A."/>
            <person name="Bhattacharya S.S."/>
            <person name="Shirouzu T."/>
            <person name="Yoshinaga Y."/>
            <person name="Martin F.M."/>
            <person name="Grigoriev I.V."/>
            <person name="Hibbett D.S."/>
        </authorList>
    </citation>
    <scope>NUCLEOTIDE SEQUENCE [LARGE SCALE GENOMIC DNA]</scope>
    <source>
        <strain evidence="1 2">TUFC12733</strain>
    </source>
</reference>
<gene>
    <name evidence="1" type="ORF">CALVIDRAFT_597797</name>
</gene>
<dbReference type="Proteomes" id="UP000076738">
    <property type="component" value="Unassembled WGS sequence"/>
</dbReference>
<dbReference type="AlphaFoldDB" id="A0A167MUH3"/>
<accession>A0A167MUH3</accession>
<dbReference type="EMBL" id="KV417281">
    <property type="protein sequence ID" value="KZO97071.1"/>
    <property type="molecule type" value="Genomic_DNA"/>
</dbReference>
<protein>
    <submittedName>
        <fullName evidence="1">Uncharacterized protein</fullName>
    </submittedName>
</protein>
<sequence>MPLPALSPSLQTQHHLLSSLLRPLRRTRPHVPFWKLAAHRQPTLSLYRDLWRFAPSTLVRDWVRYKWDLGRHETSPGKTRALLDGAERVLRVFFRAWEGGEREREVLDRYERLIYAKGRRNEWRGIENRELQRLHALYNRPIVVGNVTYGTPHNKPFPMLKPQPRAISRIIAWRIRARDRRMGAQGLYMEWKGWVLDEIKAERMLGLREGTYVGHEKEWLNPIYEHVGRINRSFEADYERQHAPLTAKQVSIIRSARRERVRNLTYQRQRELRGEMTRRLRLQRLQGPPAPVLARWGERERMEDRMVRGAGWGGYAGEVKLRRGMTRPREWGRRRWGKERRRKLGLEVY</sequence>
<proteinExistence type="predicted"/>
<evidence type="ECO:0000313" key="2">
    <source>
        <dbReference type="Proteomes" id="UP000076738"/>
    </source>
</evidence>
<name>A0A167MUH3_CALVF</name>
<dbReference type="STRING" id="1330018.A0A167MUH3"/>
<dbReference type="OrthoDB" id="2571149at2759"/>
<organism evidence="1 2">
    <name type="scientific">Calocera viscosa (strain TUFC12733)</name>
    <dbReference type="NCBI Taxonomy" id="1330018"/>
    <lineage>
        <taxon>Eukaryota</taxon>
        <taxon>Fungi</taxon>
        <taxon>Dikarya</taxon>
        <taxon>Basidiomycota</taxon>
        <taxon>Agaricomycotina</taxon>
        <taxon>Dacrymycetes</taxon>
        <taxon>Dacrymycetales</taxon>
        <taxon>Dacrymycetaceae</taxon>
        <taxon>Calocera</taxon>
    </lineage>
</organism>